<reference evidence="4 5" key="1">
    <citation type="submission" date="2019-02" db="EMBL/GenBank/DDBJ databases">
        <title>Genomic Encyclopedia of Type Strains, Phase IV (KMG-IV): sequencing the most valuable type-strain genomes for metagenomic binning, comparative biology and taxonomic classification.</title>
        <authorList>
            <person name="Goeker M."/>
        </authorList>
    </citation>
    <scope>NUCLEOTIDE SEQUENCE [LARGE SCALE GENOMIC DNA]</scope>
    <source>
        <strain evidence="4 5">DSM 16618</strain>
    </source>
</reference>
<evidence type="ECO:0000256" key="1">
    <source>
        <dbReference type="SAM" id="Coils"/>
    </source>
</evidence>
<protein>
    <submittedName>
        <fullName evidence="4">Uncharacterized protein</fullName>
    </submittedName>
</protein>
<dbReference type="GeneID" id="99725029"/>
<feature type="region of interest" description="Disordered" evidence="2">
    <location>
        <begin position="1"/>
        <end position="20"/>
    </location>
</feature>
<evidence type="ECO:0000313" key="4">
    <source>
        <dbReference type="EMBL" id="RZS72863.1"/>
    </source>
</evidence>
<keyword evidence="1" id="KW-0175">Coiled coil</keyword>
<name>A0A4Q7MVU2_9BURK</name>
<accession>A0A4Q7MVU2</accession>
<feature type="transmembrane region" description="Helical" evidence="3">
    <location>
        <begin position="28"/>
        <end position="50"/>
    </location>
</feature>
<organism evidence="4 5">
    <name type="scientific">Kerstersia gyiorum</name>
    <dbReference type="NCBI Taxonomy" id="206506"/>
    <lineage>
        <taxon>Bacteria</taxon>
        <taxon>Pseudomonadati</taxon>
        <taxon>Pseudomonadota</taxon>
        <taxon>Betaproteobacteria</taxon>
        <taxon>Burkholderiales</taxon>
        <taxon>Alcaligenaceae</taxon>
        <taxon>Kerstersia</taxon>
    </lineage>
</organism>
<gene>
    <name evidence="4" type="ORF">EV679_0046</name>
</gene>
<comment type="caution">
    <text evidence="4">The sequence shown here is derived from an EMBL/GenBank/DDBJ whole genome shotgun (WGS) entry which is preliminary data.</text>
</comment>
<dbReference type="InterPro" id="IPR046703">
    <property type="entry name" value="DUF6776"/>
</dbReference>
<dbReference type="RefSeq" id="WP_127772953.1">
    <property type="nucleotide sequence ID" value="NZ_CBCSEB010000003.1"/>
</dbReference>
<sequence length="257" mass="27745">MPTSKRKPGKAHAPHAARHRARARRAPALAIVLALVLGLVTGVAGGWFWAQARPQSPVQGAGALLEPDEVLVRNMEELALLRSQLATRDGELAVERAARQRLEEQLTGLQRDLGAERDRLAFFEQLLPSGPGGSVDIRSASFERFGSALQYRVLLMRNGKFDAPFQGNLRFMATGLDNGKAATRELRPMQAEPGGQPVPDAPDDAAEHELSFDQYLSAKGVLWIPAGFVPESVTVQVLEGGAVKTAYRVELEAVAAP</sequence>
<keyword evidence="3" id="KW-0472">Membrane</keyword>
<evidence type="ECO:0000313" key="5">
    <source>
        <dbReference type="Proteomes" id="UP000292039"/>
    </source>
</evidence>
<keyword evidence="3" id="KW-1133">Transmembrane helix</keyword>
<evidence type="ECO:0000256" key="3">
    <source>
        <dbReference type="SAM" id="Phobius"/>
    </source>
</evidence>
<dbReference type="AlphaFoldDB" id="A0A4Q7MVU2"/>
<dbReference type="Pfam" id="PF20567">
    <property type="entry name" value="DUF6776"/>
    <property type="match status" value="1"/>
</dbReference>
<keyword evidence="3" id="KW-0812">Transmembrane</keyword>
<evidence type="ECO:0000256" key="2">
    <source>
        <dbReference type="SAM" id="MobiDB-lite"/>
    </source>
</evidence>
<dbReference type="EMBL" id="SGWZ01000001">
    <property type="protein sequence ID" value="RZS72863.1"/>
    <property type="molecule type" value="Genomic_DNA"/>
</dbReference>
<dbReference type="OrthoDB" id="8585321at2"/>
<proteinExistence type="predicted"/>
<dbReference type="Proteomes" id="UP000292039">
    <property type="component" value="Unassembled WGS sequence"/>
</dbReference>
<feature type="coiled-coil region" evidence="1">
    <location>
        <begin position="92"/>
        <end position="119"/>
    </location>
</feature>